<accession>A0AAN7AAR7</accession>
<comment type="caution">
    <text evidence="2">The sequence shown here is derived from an EMBL/GenBank/DDBJ whole genome shotgun (WGS) entry which is preliminary data.</text>
</comment>
<keyword evidence="3" id="KW-1185">Reference proteome</keyword>
<evidence type="ECO:0000313" key="2">
    <source>
        <dbReference type="EMBL" id="KAK4179589.1"/>
    </source>
</evidence>
<keyword evidence="1" id="KW-0732">Signal</keyword>
<protein>
    <submittedName>
        <fullName evidence="2">Uncharacterized protein</fullName>
    </submittedName>
</protein>
<sequence length="167" mass="17616">MSTLHLFATMSLWACFTAANNPPPLVPRQLQEIFRIRFATPTPITTADRSCFETGHSLLLSYQNGVSSWVDENKSRATDFARMCSGIDLKLAASMLTVYKVRMGMIDPASVAYEENGKMTSIFTVTSTSTSTNAGVPGTARETGITAAASGAAALLVGTGAGPGTEL</sequence>
<evidence type="ECO:0000313" key="3">
    <source>
        <dbReference type="Proteomes" id="UP001302321"/>
    </source>
</evidence>
<dbReference type="EMBL" id="MU866114">
    <property type="protein sequence ID" value="KAK4179589.1"/>
    <property type="molecule type" value="Genomic_DNA"/>
</dbReference>
<dbReference type="AlphaFoldDB" id="A0AAN7AAR7"/>
<evidence type="ECO:0000256" key="1">
    <source>
        <dbReference type="SAM" id="SignalP"/>
    </source>
</evidence>
<reference evidence="2" key="1">
    <citation type="journal article" date="2023" name="Mol. Phylogenet. Evol.">
        <title>Genome-scale phylogeny and comparative genomics of the fungal order Sordariales.</title>
        <authorList>
            <person name="Hensen N."/>
            <person name="Bonometti L."/>
            <person name="Westerberg I."/>
            <person name="Brannstrom I.O."/>
            <person name="Guillou S."/>
            <person name="Cros-Aarteil S."/>
            <person name="Calhoun S."/>
            <person name="Haridas S."/>
            <person name="Kuo A."/>
            <person name="Mondo S."/>
            <person name="Pangilinan J."/>
            <person name="Riley R."/>
            <person name="LaButti K."/>
            <person name="Andreopoulos B."/>
            <person name="Lipzen A."/>
            <person name="Chen C."/>
            <person name="Yan M."/>
            <person name="Daum C."/>
            <person name="Ng V."/>
            <person name="Clum A."/>
            <person name="Steindorff A."/>
            <person name="Ohm R.A."/>
            <person name="Martin F."/>
            <person name="Silar P."/>
            <person name="Natvig D.O."/>
            <person name="Lalanne C."/>
            <person name="Gautier V."/>
            <person name="Ament-Velasquez S.L."/>
            <person name="Kruys A."/>
            <person name="Hutchinson M.I."/>
            <person name="Powell A.J."/>
            <person name="Barry K."/>
            <person name="Miller A.N."/>
            <person name="Grigoriev I.V."/>
            <person name="Debuchy R."/>
            <person name="Gladieux P."/>
            <person name="Hiltunen Thoren M."/>
            <person name="Johannesson H."/>
        </authorList>
    </citation>
    <scope>NUCLEOTIDE SEQUENCE</scope>
    <source>
        <strain evidence="2">CBS 892.96</strain>
    </source>
</reference>
<organism evidence="2 3">
    <name type="scientific">Triangularia setosa</name>
    <dbReference type="NCBI Taxonomy" id="2587417"/>
    <lineage>
        <taxon>Eukaryota</taxon>
        <taxon>Fungi</taxon>
        <taxon>Dikarya</taxon>
        <taxon>Ascomycota</taxon>
        <taxon>Pezizomycotina</taxon>
        <taxon>Sordariomycetes</taxon>
        <taxon>Sordariomycetidae</taxon>
        <taxon>Sordariales</taxon>
        <taxon>Podosporaceae</taxon>
        <taxon>Triangularia</taxon>
    </lineage>
</organism>
<feature type="chain" id="PRO_5042952934" evidence="1">
    <location>
        <begin position="20"/>
        <end position="167"/>
    </location>
</feature>
<name>A0AAN7AAR7_9PEZI</name>
<gene>
    <name evidence="2" type="ORF">QBC36DRAFT_308134</name>
</gene>
<feature type="signal peptide" evidence="1">
    <location>
        <begin position="1"/>
        <end position="19"/>
    </location>
</feature>
<proteinExistence type="predicted"/>
<dbReference type="Proteomes" id="UP001302321">
    <property type="component" value="Unassembled WGS sequence"/>
</dbReference>
<reference evidence="2" key="2">
    <citation type="submission" date="2023-05" db="EMBL/GenBank/DDBJ databases">
        <authorList>
            <consortium name="Lawrence Berkeley National Laboratory"/>
            <person name="Steindorff A."/>
            <person name="Hensen N."/>
            <person name="Bonometti L."/>
            <person name="Westerberg I."/>
            <person name="Brannstrom I.O."/>
            <person name="Guillou S."/>
            <person name="Cros-Aarteil S."/>
            <person name="Calhoun S."/>
            <person name="Haridas S."/>
            <person name="Kuo A."/>
            <person name="Mondo S."/>
            <person name="Pangilinan J."/>
            <person name="Riley R."/>
            <person name="Labutti K."/>
            <person name="Andreopoulos B."/>
            <person name="Lipzen A."/>
            <person name="Chen C."/>
            <person name="Yanf M."/>
            <person name="Daum C."/>
            <person name="Ng V."/>
            <person name="Clum A."/>
            <person name="Ohm R."/>
            <person name="Martin F."/>
            <person name="Silar P."/>
            <person name="Natvig D."/>
            <person name="Lalanne C."/>
            <person name="Gautier V."/>
            <person name="Ament-Velasquez S.L."/>
            <person name="Kruys A."/>
            <person name="Hutchinson M.I."/>
            <person name="Powell A.J."/>
            <person name="Barry K."/>
            <person name="Miller A.N."/>
            <person name="Grigoriev I.V."/>
            <person name="Debuchy R."/>
            <person name="Gladieux P."/>
            <person name="Thoren M.H."/>
            <person name="Johannesson H."/>
        </authorList>
    </citation>
    <scope>NUCLEOTIDE SEQUENCE</scope>
    <source>
        <strain evidence="2">CBS 892.96</strain>
    </source>
</reference>